<feature type="non-terminal residue" evidence="2">
    <location>
        <position position="98"/>
    </location>
</feature>
<gene>
    <name evidence="2" type="ORF">NTEN_LOCUS20436</name>
</gene>
<feature type="compositionally biased region" description="Basic and acidic residues" evidence="1">
    <location>
        <begin position="80"/>
        <end position="98"/>
    </location>
</feature>
<dbReference type="Proteomes" id="UP000479000">
    <property type="component" value="Unassembled WGS sequence"/>
</dbReference>
<name>A0A6H5HP11_9HEMI</name>
<evidence type="ECO:0000256" key="1">
    <source>
        <dbReference type="SAM" id="MobiDB-lite"/>
    </source>
</evidence>
<protein>
    <submittedName>
        <fullName evidence="2">Uncharacterized protein</fullName>
    </submittedName>
</protein>
<reference evidence="2 3" key="1">
    <citation type="submission" date="2020-02" db="EMBL/GenBank/DDBJ databases">
        <authorList>
            <person name="Ferguson B K."/>
        </authorList>
    </citation>
    <scope>NUCLEOTIDE SEQUENCE [LARGE SCALE GENOMIC DNA]</scope>
</reference>
<proteinExistence type="predicted"/>
<keyword evidence="3" id="KW-1185">Reference proteome</keyword>
<evidence type="ECO:0000313" key="3">
    <source>
        <dbReference type="Proteomes" id="UP000479000"/>
    </source>
</evidence>
<evidence type="ECO:0000313" key="2">
    <source>
        <dbReference type="EMBL" id="CAB0016153.1"/>
    </source>
</evidence>
<accession>A0A6H5HP11</accession>
<dbReference type="EMBL" id="CADCXU010030032">
    <property type="protein sequence ID" value="CAB0016153.1"/>
    <property type="molecule type" value="Genomic_DNA"/>
</dbReference>
<organism evidence="2 3">
    <name type="scientific">Nesidiocoris tenuis</name>
    <dbReference type="NCBI Taxonomy" id="355587"/>
    <lineage>
        <taxon>Eukaryota</taxon>
        <taxon>Metazoa</taxon>
        <taxon>Ecdysozoa</taxon>
        <taxon>Arthropoda</taxon>
        <taxon>Hexapoda</taxon>
        <taxon>Insecta</taxon>
        <taxon>Pterygota</taxon>
        <taxon>Neoptera</taxon>
        <taxon>Paraneoptera</taxon>
        <taxon>Hemiptera</taxon>
        <taxon>Heteroptera</taxon>
        <taxon>Panheteroptera</taxon>
        <taxon>Cimicomorpha</taxon>
        <taxon>Miridae</taxon>
        <taxon>Dicyphina</taxon>
        <taxon>Nesidiocoris</taxon>
    </lineage>
</organism>
<sequence>MIRPSCLRRCVCVRNHAGPARFFARRFLLRSDVMRHRRRRRTGRRYGYRLSAVRTRPREVFPRPPTPKLTVESSLSSNDKAGEMAMEKSELGIRDGRI</sequence>
<feature type="region of interest" description="Disordered" evidence="1">
    <location>
        <begin position="58"/>
        <end position="98"/>
    </location>
</feature>
<dbReference type="AlphaFoldDB" id="A0A6H5HP11"/>